<proteinExistence type="predicted"/>
<name>A0ACC1QXH2_9HYPO</name>
<comment type="caution">
    <text evidence="1">The sequence shown here is derived from an EMBL/GenBank/DDBJ whole genome shotgun (WGS) entry which is preliminary data.</text>
</comment>
<evidence type="ECO:0000313" key="2">
    <source>
        <dbReference type="Proteomes" id="UP001148737"/>
    </source>
</evidence>
<reference evidence="1" key="1">
    <citation type="submission" date="2022-07" db="EMBL/GenBank/DDBJ databases">
        <title>Genome Sequence of Lecanicillium saksenae.</title>
        <authorList>
            <person name="Buettner E."/>
        </authorList>
    </citation>
    <scope>NUCLEOTIDE SEQUENCE</scope>
    <source>
        <strain evidence="1">VT-O1</strain>
    </source>
</reference>
<dbReference type="EMBL" id="JANAKD010000324">
    <property type="protein sequence ID" value="KAJ3494997.1"/>
    <property type="molecule type" value="Genomic_DNA"/>
</dbReference>
<protein>
    <submittedName>
        <fullName evidence="1">Uncharacterized protein</fullName>
    </submittedName>
</protein>
<sequence>MSLNYTEEEAALNSLLKKGFYSWEEAYVGSRVLALQEKKFPYFTEYGLDFCADFAFDPRITQILETSFQKCLLGHWLRYEEYPNHIECFRRGGLKAGRKVFVVQVWSRDSEVDYYAGSHDHELVTTRSLRSLHEIPSSELARVGCVADKKKFANGALVIMDARLGFEIRTGYAITFMFGTEDVVASWPKIVLPNSAVLAKKIEIMEARSKRIGLNITFHEEGGLLEL</sequence>
<organism evidence="1 2">
    <name type="scientific">Lecanicillium saksenae</name>
    <dbReference type="NCBI Taxonomy" id="468837"/>
    <lineage>
        <taxon>Eukaryota</taxon>
        <taxon>Fungi</taxon>
        <taxon>Dikarya</taxon>
        <taxon>Ascomycota</taxon>
        <taxon>Pezizomycotina</taxon>
        <taxon>Sordariomycetes</taxon>
        <taxon>Hypocreomycetidae</taxon>
        <taxon>Hypocreales</taxon>
        <taxon>Cordycipitaceae</taxon>
        <taxon>Lecanicillium</taxon>
    </lineage>
</organism>
<evidence type="ECO:0000313" key="1">
    <source>
        <dbReference type="EMBL" id="KAJ3494997.1"/>
    </source>
</evidence>
<dbReference type="Proteomes" id="UP001148737">
    <property type="component" value="Unassembled WGS sequence"/>
</dbReference>
<accession>A0ACC1QXH2</accession>
<gene>
    <name evidence="1" type="ORF">NLG97_g3709</name>
</gene>
<keyword evidence="2" id="KW-1185">Reference proteome</keyword>